<feature type="region of interest" description="Disordered" evidence="1">
    <location>
        <begin position="1"/>
        <end position="54"/>
    </location>
</feature>
<evidence type="ECO:0000256" key="1">
    <source>
        <dbReference type="SAM" id="MobiDB-lite"/>
    </source>
</evidence>
<sequence length="54" mass="6417">MYVEGDQRSPDEKNVFRSTKKNNLRRDNKLKNKDEIERSGKTFGEMQISNRKIS</sequence>
<feature type="compositionally biased region" description="Basic and acidic residues" evidence="1">
    <location>
        <begin position="1"/>
        <end position="15"/>
    </location>
</feature>
<protein>
    <recommendedName>
        <fullName evidence="4">Ycf1</fullName>
    </recommendedName>
</protein>
<evidence type="ECO:0000313" key="3">
    <source>
        <dbReference type="Proteomes" id="UP001054945"/>
    </source>
</evidence>
<feature type="compositionally biased region" description="Basic and acidic residues" evidence="1">
    <location>
        <begin position="24"/>
        <end position="40"/>
    </location>
</feature>
<reference evidence="2 3" key="1">
    <citation type="submission" date="2021-06" db="EMBL/GenBank/DDBJ databases">
        <title>Caerostris extrusa draft genome.</title>
        <authorList>
            <person name="Kono N."/>
            <person name="Arakawa K."/>
        </authorList>
    </citation>
    <scope>NUCLEOTIDE SEQUENCE [LARGE SCALE GENOMIC DNA]</scope>
</reference>
<accession>A0AAV4R6D6</accession>
<dbReference type="AlphaFoldDB" id="A0AAV4R6D6"/>
<name>A0AAV4R6D6_CAEEX</name>
<evidence type="ECO:0008006" key="4">
    <source>
        <dbReference type="Google" id="ProtNLM"/>
    </source>
</evidence>
<organism evidence="2 3">
    <name type="scientific">Caerostris extrusa</name>
    <name type="common">Bark spider</name>
    <name type="synonym">Caerostris bankana</name>
    <dbReference type="NCBI Taxonomy" id="172846"/>
    <lineage>
        <taxon>Eukaryota</taxon>
        <taxon>Metazoa</taxon>
        <taxon>Ecdysozoa</taxon>
        <taxon>Arthropoda</taxon>
        <taxon>Chelicerata</taxon>
        <taxon>Arachnida</taxon>
        <taxon>Araneae</taxon>
        <taxon>Araneomorphae</taxon>
        <taxon>Entelegynae</taxon>
        <taxon>Araneoidea</taxon>
        <taxon>Araneidae</taxon>
        <taxon>Caerostris</taxon>
    </lineage>
</organism>
<gene>
    <name evidence="2" type="ORF">CEXT_230131</name>
</gene>
<proteinExistence type="predicted"/>
<dbReference type="EMBL" id="BPLR01007280">
    <property type="protein sequence ID" value="GIY15762.1"/>
    <property type="molecule type" value="Genomic_DNA"/>
</dbReference>
<evidence type="ECO:0000313" key="2">
    <source>
        <dbReference type="EMBL" id="GIY15762.1"/>
    </source>
</evidence>
<keyword evidence="3" id="KW-1185">Reference proteome</keyword>
<comment type="caution">
    <text evidence="2">The sequence shown here is derived from an EMBL/GenBank/DDBJ whole genome shotgun (WGS) entry which is preliminary data.</text>
</comment>
<dbReference type="Proteomes" id="UP001054945">
    <property type="component" value="Unassembled WGS sequence"/>
</dbReference>
<feature type="non-terminal residue" evidence="2">
    <location>
        <position position="54"/>
    </location>
</feature>